<dbReference type="InterPro" id="IPR029033">
    <property type="entry name" value="His_PPase_superfam"/>
</dbReference>
<dbReference type="RefSeq" id="XP_002768548.1">
    <property type="nucleotide sequence ID" value="XM_002768502.1"/>
</dbReference>
<dbReference type="GeneID" id="9058638"/>
<organism evidence="2">
    <name type="scientific">Perkinsus marinus (strain ATCC 50983 / TXsc)</name>
    <dbReference type="NCBI Taxonomy" id="423536"/>
    <lineage>
        <taxon>Eukaryota</taxon>
        <taxon>Sar</taxon>
        <taxon>Alveolata</taxon>
        <taxon>Perkinsozoa</taxon>
        <taxon>Perkinsea</taxon>
        <taxon>Perkinsida</taxon>
        <taxon>Perkinsidae</taxon>
        <taxon>Perkinsus</taxon>
    </lineage>
</organism>
<dbReference type="Gene3D" id="3.40.50.1240">
    <property type="entry name" value="Phosphoglycerate mutase-like"/>
    <property type="match status" value="1"/>
</dbReference>
<evidence type="ECO:0000313" key="2">
    <source>
        <dbReference type="Proteomes" id="UP000007800"/>
    </source>
</evidence>
<dbReference type="SUPFAM" id="SSF53254">
    <property type="entry name" value="Phosphoglycerate mutase-like"/>
    <property type="match status" value="1"/>
</dbReference>
<evidence type="ECO:0000313" key="1">
    <source>
        <dbReference type="EMBL" id="EER01266.1"/>
    </source>
</evidence>
<proteinExistence type="predicted"/>
<reference evidence="1 2" key="1">
    <citation type="submission" date="2008-07" db="EMBL/GenBank/DDBJ databases">
        <authorList>
            <person name="El-Sayed N."/>
            <person name="Caler E."/>
            <person name="Inman J."/>
            <person name="Amedeo P."/>
            <person name="Hass B."/>
            <person name="Wortman J."/>
        </authorList>
    </citation>
    <scope>NUCLEOTIDE SEQUENCE [LARGE SCALE GENOMIC DNA]</scope>
    <source>
        <strain evidence="2">ATCC 50983 / TXsc</strain>
    </source>
</reference>
<dbReference type="InParanoid" id="C5LPU8"/>
<protein>
    <submittedName>
        <fullName evidence="1">Uncharacterized protein</fullName>
    </submittedName>
</protein>
<gene>
    <name evidence="1" type="ORF">Pmar_PMAR020173</name>
</gene>
<name>C5LPU8_PERM5</name>
<dbReference type="Proteomes" id="UP000007800">
    <property type="component" value="Unassembled WGS sequence"/>
</dbReference>
<dbReference type="InterPro" id="IPR000560">
    <property type="entry name" value="His_Pase_clade-2"/>
</dbReference>
<dbReference type="AlphaFoldDB" id="C5LPU8"/>
<keyword evidence="2" id="KW-1185">Reference proteome</keyword>
<accession>C5LPU8</accession>
<dbReference type="EMBL" id="GG684277">
    <property type="protein sequence ID" value="EER01266.1"/>
    <property type="molecule type" value="Genomic_DNA"/>
</dbReference>
<dbReference type="OrthoDB" id="10439496at2759"/>
<sequence>MRAMGHRYRDILGDLLPYKVEVFSSSKERAQLSAQAFVEGFFDGPEGGPAVPVRDDLLRPDSPALKALVKKQELSPEFQNKTKGEFAHLLKAFNLTHTAELRAVAGVIISNRVHDLPLPFTGRAAELVDEVLSAREWIMRRRFATLPIGKLGAGSLLRWLVDKLILSVEPENVFIPDFADALAIELWDTGNNGNISTLWVGFHKHRYHQGKHDVDTDKSGAFTEGALKILKKRYDTIPPELRDRFGVSNVMSLGDLQRYSTLVL</sequence>
<dbReference type="Pfam" id="PF00328">
    <property type="entry name" value="His_Phos_2"/>
    <property type="match status" value="1"/>
</dbReference>